<dbReference type="Proteomes" id="UP000011086">
    <property type="component" value="Unassembled WGS sequence"/>
</dbReference>
<dbReference type="EMBL" id="JH793367">
    <property type="protein sequence ID" value="ELQ33195.1"/>
    <property type="molecule type" value="Genomic_DNA"/>
</dbReference>
<reference evidence="1" key="1">
    <citation type="journal article" date="2012" name="PLoS Genet.">
        <title>Comparative analysis of the genomes of two field isolates of the rice blast fungus Magnaporthe oryzae.</title>
        <authorList>
            <person name="Xue M."/>
            <person name="Yang J."/>
            <person name="Li Z."/>
            <person name="Hu S."/>
            <person name="Yao N."/>
            <person name="Dean R.A."/>
            <person name="Zhao W."/>
            <person name="Shen M."/>
            <person name="Zhang H."/>
            <person name="Li C."/>
            <person name="Liu L."/>
            <person name="Cao L."/>
            <person name="Xu X."/>
            <person name="Xing Y."/>
            <person name="Hsiang T."/>
            <person name="Zhang Z."/>
            <person name="Xu J.R."/>
            <person name="Peng Y.L."/>
        </authorList>
    </citation>
    <scope>NUCLEOTIDE SEQUENCE</scope>
    <source>
        <strain evidence="1">Y34</strain>
    </source>
</reference>
<proteinExistence type="predicted"/>
<accession>A0AA97NN41</accession>
<evidence type="ECO:0000313" key="1">
    <source>
        <dbReference type="EMBL" id="ELQ33195.1"/>
    </source>
</evidence>
<dbReference type="AlphaFoldDB" id="A0AA97NN41"/>
<protein>
    <submittedName>
        <fullName evidence="1">Uncharacterized protein</fullName>
    </submittedName>
</protein>
<gene>
    <name evidence="1" type="ORF">OOU_Y34scaffold00987g1</name>
</gene>
<sequence length="229" mass="25198">MEICEAPRRYTMQGSVTARQLLDTSSVGFAKGFVRLTHVEDGVFLGCEFGLWRVDDSQQWSMELTPTSFAAGTTLQNLYFGAAESSIDRIPLGSTARCLASTSGCRSTARGCDTRRRPPGQILRCLRERTLISHEESVENGSTLSVLPRHIFRGHTHHLPDAVNLDGGIFLVDCMYAASNATVDFGLKTPGSGKVIRVPYEFIWRPGSDCALAMLEAADENWPPVKFHT</sequence>
<name>A0AA97NN41_PYRO3</name>
<organism evidence="1">
    <name type="scientific">Pyricularia oryzae (strain Y34)</name>
    <name type="common">Rice blast fungus</name>
    <name type="synonym">Magnaporthe oryzae</name>
    <dbReference type="NCBI Taxonomy" id="1143189"/>
    <lineage>
        <taxon>Eukaryota</taxon>
        <taxon>Fungi</taxon>
        <taxon>Dikarya</taxon>
        <taxon>Ascomycota</taxon>
        <taxon>Pezizomycotina</taxon>
        <taxon>Sordariomycetes</taxon>
        <taxon>Sordariomycetidae</taxon>
        <taxon>Magnaporthales</taxon>
        <taxon>Pyriculariaceae</taxon>
        <taxon>Pyricularia</taxon>
    </lineage>
</organism>